<protein>
    <recommendedName>
        <fullName evidence="3">DUF429 domain-containing protein</fullName>
    </recommendedName>
</protein>
<dbReference type="AlphaFoldDB" id="C7P1N8"/>
<keyword evidence="2" id="KW-1185">Reference proteome</keyword>
<dbReference type="Pfam" id="PF04250">
    <property type="entry name" value="DUF429"/>
    <property type="match status" value="1"/>
</dbReference>
<dbReference type="HOGENOM" id="CLU_088480_0_0_2"/>
<proteinExistence type="predicted"/>
<evidence type="ECO:0000313" key="1">
    <source>
        <dbReference type="EMBL" id="ACV49128.1"/>
    </source>
</evidence>
<evidence type="ECO:0008006" key="3">
    <source>
        <dbReference type="Google" id="ProtNLM"/>
    </source>
</evidence>
<dbReference type="STRING" id="485914.Hmuk_3023"/>
<dbReference type="EMBL" id="CP001688">
    <property type="protein sequence ID" value="ACV49128.1"/>
    <property type="molecule type" value="Genomic_DNA"/>
</dbReference>
<reference evidence="1 2" key="1">
    <citation type="journal article" date="2009" name="Stand. Genomic Sci.">
        <title>Complete genome sequence of Halomicrobium mukohataei type strain (arg-2).</title>
        <authorList>
            <person name="Tindall B.J."/>
            <person name="Schneider S."/>
            <person name="Lapidus A."/>
            <person name="Copeland A."/>
            <person name="Glavina Del Rio T."/>
            <person name="Nolan M."/>
            <person name="Lucas S."/>
            <person name="Chen F."/>
            <person name="Tice H."/>
            <person name="Cheng J.F."/>
            <person name="Saunders E."/>
            <person name="Bruce D."/>
            <person name="Goodwin L."/>
            <person name="Pitluck S."/>
            <person name="Mikhailova N."/>
            <person name="Pati A."/>
            <person name="Ivanova N."/>
            <person name="Mavrommatis K."/>
            <person name="Chen A."/>
            <person name="Palaniappan K."/>
            <person name="Chain P."/>
            <person name="Land M."/>
            <person name="Hauser L."/>
            <person name="Chang Y.J."/>
            <person name="Jeffries C.D."/>
            <person name="Brettin T."/>
            <person name="Han C."/>
            <person name="Rohde M."/>
            <person name="Goker M."/>
            <person name="Bristow J."/>
            <person name="Eisen J.A."/>
            <person name="Markowitz V."/>
            <person name="Hugenholtz P."/>
            <person name="Klenk H.P."/>
            <person name="Kyrpides N.C."/>
            <person name="Detter J.C."/>
        </authorList>
    </citation>
    <scope>NUCLEOTIDE SEQUENCE [LARGE SCALE GENOMIC DNA]</scope>
    <source>
        <strain evidence="2">ATCC 700874 / DSM 12286 / JCM 9738 / NCIMB 13541</strain>
    </source>
</reference>
<name>C7P1N8_HALMD</name>
<accession>C7P1N8</accession>
<evidence type="ECO:0000313" key="2">
    <source>
        <dbReference type="Proteomes" id="UP000001746"/>
    </source>
</evidence>
<sequence>MSARRVGWGMSSRVLGVDFSGASDAGRSLWLTEARETGDGLRVEDCYRAADEWGPDREDAHAGLRSRLTAFDVVGLDFPFSLPQALLDEHCDGEWAGLVEWLTLDGPTDPDEFASTCRSTAREHTGDGTASLRRETDLRRAALCPYDRMVQYQTFYGIRNVLAGLADDPDVAVAPMQDGDPATRVVEVYPAATFGWLGLYREGYKSDRRDRRATNVDGIEACSVDLGGFREAYERHHDALDSLAAVVSAGRVAENGRRPLHGPREEGHIYV</sequence>
<organism evidence="1 2">
    <name type="scientific">Halomicrobium mukohataei (strain ATCC 700874 / DSM 12286 / JCM 9738 / NCIMB 13541)</name>
    <name type="common">Haloarcula mukohataei</name>
    <dbReference type="NCBI Taxonomy" id="485914"/>
    <lineage>
        <taxon>Archaea</taxon>
        <taxon>Methanobacteriati</taxon>
        <taxon>Methanobacteriota</taxon>
        <taxon>Stenosarchaea group</taxon>
        <taxon>Halobacteria</taxon>
        <taxon>Halobacteriales</taxon>
        <taxon>Haloarculaceae</taxon>
        <taxon>Halomicrobium</taxon>
    </lineage>
</organism>
<gene>
    <name evidence="1" type="ordered locus">Hmuk_3023</name>
</gene>
<dbReference type="InterPro" id="IPR007362">
    <property type="entry name" value="DUF429"/>
</dbReference>
<dbReference type="eggNOG" id="arCOG06292">
    <property type="taxonomic scope" value="Archaea"/>
</dbReference>
<dbReference type="KEGG" id="hmu:Hmuk_3023"/>
<dbReference type="Proteomes" id="UP000001746">
    <property type="component" value="Chromosome"/>
</dbReference>